<dbReference type="GeneTree" id="ENSGT00940000164990"/>
<dbReference type="PANTHER" id="PTHR47735">
    <property type="entry name" value="POTASSIUM VOLTAGE-GATED CHANNEL SUBFAMILY KQT MEMBER 4"/>
    <property type="match status" value="1"/>
</dbReference>
<name>A0A9J7Y5S3_CYPCA</name>
<keyword evidence="16" id="KW-0630">Potassium</keyword>
<keyword evidence="19 26" id="KW-0472">Membrane</keyword>
<dbReference type="PRINTS" id="PR01459">
    <property type="entry name" value="KCNQCHANNEL"/>
</dbReference>
<keyword evidence="20" id="KW-0407">Ion channel</keyword>
<dbReference type="InterPro" id="IPR003937">
    <property type="entry name" value="K_chnl_volt-dep_KCNQ"/>
</dbReference>
<keyword evidence="11 26" id="KW-0812">Transmembrane</keyword>
<dbReference type="GO" id="GO:0005249">
    <property type="term" value="F:voltage-gated potassium channel activity"/>
    <property type="evidence" value="ECO:0007669"/>
    <property type="project" value="InterPro"/>
</dbReference>
<comment type="catalytic activity">
    <reaction evidence="25">
        <text>K(+)(in) = K(+)(out)</text>
        <dbReference type="Rhea" id="RHEA:29463"/>
        <dbReference type="ChEBI" id="CHEBI:29103"/>
    </reaction>
</comment>
<keyword evidence="10" id="KW-0633">Potassium transport</keyword>
<dbReference type="GO" id="GO:0045121">
    <property type="term" value="C:membrane raft"/>
    <property type="evidence" value="ECO:0007669"/>
    <property type="project" value="UniProtKB-SubCell"/>
</dbReference>
<dbReference type="GO" id="GO:0005516">
    <property type="term" value="F:calmodulin binding"/>
    <property type="evidence" value="ECO:0007669"/>
    <property type="project" value="UniProtKB-KW"/>
</dbReference>
<keyword evidence="18" id="KW-0406">Ion transport</keyword>
<feature type="domain" description="Ion transport" evidence="27">
    <location>
        <begin position="94"/>
        <end position="328"/>
    </location>
</feature>
<evidence type="ECO:0000256" key="8">
    <source>
        <dbReference type="ARBA" id="ARBA00022448"/>
    </source>
</evidence>
<dbReference type="SUPFAM" id="SSF81324">
    <property type="entry name" value="Voltage-gated potassium channels"/>
    <property type="match status" value="1"/>
</dbReference>
<comment type="subcellular location">
    <subcellularLocation>
        <location evidence="2">Basolateral cell membrane</location>
    </subcellularLocation>
    <subcellularLocation>
        <location evidence="5">Cell membrane</location>
        <topology evidence="5">Multi-pass membrane protein</topology>
    </subcellularLocation>
    <subcellularLocation>
        <location evidence="1">Cytoplasmic vesicle membrane</location>
    </subcellularLocation>
    <subcellularLocation>
        <location evidence="3">Endoplasmic reticulum</location>
    </subcellularLocation>
    <subcellularLocation>
        <location evidence="4">Membrane raft</location>
    </subcellularLocation>
</comment>
<evidence type="ECO:0000256" key="7">
    <source>
        <dbReference type="ARBA" id="ARBA00019342"/>
    </source>
</evidence>
<dbReference type="Gene3D" id="1.10.287.70">
    <property type="match status" value="1"/>
</dbReference>
<evidence type="ECO:0000256" key="10">
    <source>
        <dbReference type="ARBA" id="ARBA00022538"/>
    </source>
</evidence>
<feature type="transmembrane region" description="Helical" evidence="26">
    <location>
        <begin position="297"/>
        <end position="323"/>
    </location>
</feature>
<evidence type="ECO:0000256" key="22">
    <source>
        <dbReference type="ARBA" id="ARBA00029687"/>
    </source>
</evidence>
<evidence type="ECO:0000259" key="28">
    <source>
        <dbReference type="Pfam" id="PF03520"/>
    </source>
</evidence>
<evidence type="ECO:0000256" key="21">
    <source>
        <dbReference type="ARBA" id="ARBA00023329"/>
    </source>
</evidence>
<evidence type="ECO:0000259" key="27">
    <source>
        <dbReference type="Pfam" id="PF00520"/>
    </source>
</evidence>
<dbReference type="GO" id="GO:0051049">
    <property type="term" value="P:regulation of transport"/>
    <property type="evidence" value="ECO:0007669"/>
    <property type="project" value="UniProtKB-ARBA"/>
</dbReference>
<keyword evidence="30" id="KW-1185">Reference proteome</keyword>
<keyword evidence="14" id="KW-0112">Calmodulin-binding</keyword>
<comment type="similarity">
    <text evidence="6">Belongs to the potassium channel family. KQT (TC 1.A.1.15) subfamily. Kv7.1/KCNQ1 sub-subfamily.</text>
</comment>
<evidence type="ECO:0000256" key="13">
    <source>
        <dbReference type="ARBA" id="ARBA00022826"/>
    </source>
</evidence>
<evidence type="ECO:0000256" key="12">
    <source>
        <dbReference type="ARBA" id="ARBA00022824"/>
    </source>
</evidence>
<keyword evidence="17 26" id="KW-1133">Transmembrane helix</keyword>
<evidence type="ECO:0000313" key="30">
    <source>
        <dbReference type="Proteomes" id="UP001108240"/>
    </source>
</evidence>
<evidence type="ECO:0000256" key="11">
    <source>
        <dbReference type="ARBA" id="ARBA00022692"/>
    </source>
</evidence>
<feature type="domain" description="Potassium channel voltage dependent KCNQ C-terminal" evidence="28">
    <location>
        <begin position="423"/>
        <end position="499"/>
    </location>
</feature>
<evidence type="ECO:0000256" key="5">
    <source>
        <dbReference type="ARBA" id="ARBA00004651"/>
    </source>
</evidence>
<evidence type="ECO:0000256" key="14">
    <source>
        <dbReference type="ARBA" id="ARBA00022860"/>
    </source>
</evidence>
<dbReference type="GO" id="GO:0003008">
    <property type="term" value="P:system process"/>
    <property type="evidence" value="ECO:0007669"/>
    <property type="project" value="UniProtKB-ARBA"/>
</dbReference>
<dbReference type="InterPro" id="IPR013821">
    <property type="entry name" value="K_chnl_volt-dep_KCNQ_C"/>
</dbReference>
<evidence type="ECO:0000256" key="2">
    <source>
        <dbReference type="ARBA" id="ARBA00004187"/>
    </source>
</evidence>
<feature type="transmembrane region" description="Helical" evidence="26">
    <location>
        <begin position="93"/>
        <end position="115"/>
    </location>
</feature>
<dbReference type="Pfam" id="PF03520">
    <property type="entry name" value="KCNQ_channel"/>
    <property type="match status" value="1"/>
</dbReference>
<evidence type="ECO:0000256" key="17">
    <source>
        <dbReference type="ARBA" id="ARBA00022989"/>
    </source>
</evidence>
<proteinExistence type="inferred from homology"/>
<keyword evidence="15" id="KW-0851">Voltage-gated channel</keyword>
<dbReference type="PANTHER" id="PTHR47735:SF14">
    <property type="entry name" value="POTASSIUM VOLTAGE-GATED CHANNEL SUBFAMILY KQT MEMBER 1"/>
    <property type="match status" value="1"/>
</dbReference>
<feature type="transmembrane region" description="Helical" evidence="26">
    <location>
        <begin position="266"/>
        <end position="285"/>
    </location>
</feature>
<evidence type="ECO:0000256" key="18">
    <source>
        <dbReference type="ARBA" id="ARBA00023065"/>
    </source>
</evidence>
<evidence type="ECO:0000256" key="23">
    <source>
        <dbReference type="ARBA" id="ARBA00030121"/>
    </source>
</evidence>
<dbReference type="Ensembl" id="ENSCCRT00000132428.1">
    <property type="protein sequence ID" value="ENSCCRP00000115364.1"/>
    <property type="gene ID" value="ENSCCRG00000031183.2"/>
</dbReference>
<dbReference type="InterPro" id="IPR027359">
    <property type="entry name" value="Volt_channel_dom_sf"/>
</dbReference>
<evidence type="ECO:0000256" key="20">
    <source>
        <dbReference type="ARBA" id="ARBA00023303"/>
    </source>
</evidence>
<evidence type="ECO:0000256" key="3">
    <source>
        <dbReference type="ARBA" id="ARBA00004240"/>
    </source>
</evidence>
<accession>A0A9J7Y5S3</accession>
<dbReference type="Pfam" id="PF00520">
    <property type="entry name" value="Ion_trans"/>
    <property type="match status" value="1"/>
</dbReference>
<dbReference type="AlphaFoldDB" id="A0A9J7Y5S3"/>
<reference evidence="29" key="1">
    <citation type="submission" date="2025-08" db="UniProtKB">
        <authorList>
            <consortium name="Ensembl"/>
        </authorList>
    </citation>
    <scope>IDENTIFICATION</scope>
</reference>
<dbReference type="FunFam" id="1.10.287.70:FF:000113">
    <property type="entry name" value="Potassium voltage-gated channel subfamily KQT member 1"/>
    <property type="match status" value="1"/>
</dbReference>
<keyword evidence="21" id="KW-0968">Cytoplasmic vesicle</keyword>
<dbReference type="Proteomes" id="UP001108240">
    <property type="component" value="Unplaced"/>
</dbReference>
<protein>
    <recommendedName>
        <fullName evidence="7">Potassium voltage-gated channel subfamily KQT member 1</fullName>
    </recommendedName>
    <alternativeName>
        <fullName evidence="24">IKs producing slow voltage-gated potassium channel subunit alpha KvLQT1</fullName>
    </alternativeName>
    <alternativeName>
        <fullName evidence="22">KQT-like 1</fullName>
    </alternativeName>
    <alternativeName>
        <fullName evidence="23">Voltage-gated potassium channel subunit Kv7.1</fullName>
    </alternativeName>
</protein>
<evidence type="ECO:0000256" key="6">
    <source>
        <dbReference type="ARBA" id="ARBA00009499"/>
    </source>
</evidence>
<dbReference type="GO" id="GO:0005783">
    <property type="term" value="C:endoplasmic reticulum"/>
    <property type="evidence" value="ECO:0007669"/>
    <property type="project" value="UniProtKB-SubCell"/>
</dbReference>
<keyword evidence="8" id="KW-0813">Transport</keyword>
<dbReference type="GO" id="GO:0030659">
    <property type="term" value="C:cytoplasmic vesicle membrane"/>
    <property type="evidence" value="ECO:0007669"/>
    <property type="project" value="UniProtKB-SubCell"/>
</dbReference>
<dbReference type="Gene3D" id="1.20.120.350">
    <property type="entry name" value="Voltage-gated potassium channels. Chain C"/>
    <property type="match status" value="1"/>
</dbReference>
<organism evidence="29 30">
    <name type="scientific">Cyprinus carpio carpio</name>
    <dbReference type="NCBI Taxonomy" id="630221"/>
    <lineage>
        <taxon>Eukaryota</taxon>
        <taxon>Metazoa</taxon>
        <taxon>Chordata</taxon>
        <taxon>Craniata</taxon>
        <taxon>Vertebrata</taxon>
        <taxon>Euteleostomi</taxon>
        <taxon>Actinopterygii</taxon>
        <taxon>Neopterygii</taxon>
        <taxon>Teleostei</taxon>
        <taxon>Ostariophysi</taxon>
        <taxon>Cypriniformes</taxon>
        <taxon>Cyprinidae</taxon>
        <taxon>Cyprininae</taxon>
        <taxon>Cyprinus</taxon>
    </lineage>
</organism>
<dbReference type="InterPro" id="IPR005821">
    <property type="entry name" value="Ion_trans_dom"/>
</dbReference>
<dbReference type="GO" id="GO:0016323">
    <property type="term" value="C:basolateral plasma membrane"/>
    <property type="evidence" value="ECO:0007669"/>
    <property type="project" value="UniProtKB-SubCell"/>
</dbReference>
<evidence type="ECO:0000256" key="9">
    <source>
        <dbReference type="ARBA" id="ARBA00022475"/>
    </source>
</evidence>
<evidence type="ECO:0000256" key="15">
    <source>
        <dbReference type="ARBA" id="ARBA00022882"/>
    </source>
</evidence>
<dbReference type="PRINTS" id="PR00169">
    <property type="entry name" value="KCHANNEL"/>
</dbReference>
<evidence type="ECO:0000256" key="19">
    <source>
        <dbReference type="ARBA" id="ARBA00023136"/>
    </source>
</evidence>
<keyword evidence="13" id="KW-0631">Potassium channel</keyword>
<keyword evidence="12" id="KW-0256">Endoplasmic reticulum</keyword>
<evidence type="ECO:0000256" key="16">
    <source>
        <dbReference type="ARBA" id="ARBA00022958"/>
    </source>
</evidence>
<dbReference type="Gene3D" id="6.10.140.1910">
    <property type="match status" value="2"/>
</dbReference>
<evidence type="ECO:0000256" key="1">
    <source>
        <dbReference type="ARBA" id="ARBA00004156"/>
    </source>
</evidence>
<feature type="transmembrane region" description="Helical" evidence="26">
    <location>
        <begin position="168"/>
        <end position="186"/>
    </location>
</feature>
<sequence length="604" mass="68836">MSSPPHSTATEPSWTIGPSDLEMSEALHMRNDSVRLGRSSPASAEPTVITQRQASHLHPRMSVYSATRPTLSRSFFQGRVYNFLERPSGWKCFVYHFTVFLIVLSCLILSVLSTIDEYQTLANKTLFWVELVLVLFFGLEYVVRLWSSGCRSKYVGILGRLRFARKPISVIDLIVVVASIVVLAFGSKGQVFATSTVRGVRFLQILRMLHVDRQGGTWRLLGSVVFVHRQELITTLYIGFLGLIFSSYFVYLAEKDAVDDRGFTEFSSYADALWWGVVTVTTIGYGDKVPQTWIGKTIASCFSVFAISFFALPAGILGSGFALKVQQKQRQKHFNRQIPAAACLIQASWRCFALENCDSATYKLFVKKNISSSVSSPKLKPFQFEMMCVLCVYLGKKPGILEVQPRPTLRRSSSIADDMESELEREISLFPVTHVSQLRDSHRAAIRVIQRMYYFVAKKKFQQARKPYDVRDVIEQYSQGHLNLMVRIKELQRRWDKDSLYISLQQLKRIKDKGINTIGSRLNRMEEKVSILLWHIVTDALSSQIKYFPAGHTVFNFLHKELFENVSLVVEAVDRIPYPLQCHSSSHNYVVNRKQAVSGINRNK</sequence>
<keyword evidence="9" id="KW-1003">Cell membrane</keyword>
<feature type="transmembrane region" description="Helical" evidence="26">
    <location>
        <begin position="127"/>
        <end position="147"/>
    </location>
</feature>
<evidence type="ECO:0000256" key="24">
    <source>
        <dbReference type="ARBA" id="ARBA00032659"/>
    </source>
</evidence>
<dbReference type="GO" id="GO:0042391">
    <property type="term" value="P:regulation of membrane potential"/>
    <property type="evidence" value="ECO:0007669"/>
    <property type="project" value="UniProtKB-ARBA"/>
</dbReference>
<evidence type="ECO:0000313" key="29">
    <source>
        <dbReference type="Ensembl" id="ENSCCRP00000115364.1"/>
    </source>
</evidence>
<evidence type="ECO:0000256" key="25">
    <source>
        <dbReference type="ARBA" id="ARBA00034430"/>
    </source>
</evidence>
<evidence type="ECO:0000256" key="4">
    <source>
        <dbReference type="ARBA" id="ARBA00004285"/>
    </source>
</evidence>
<evidence type="ECO:0000256" key="26">
    <source>
        <dbReference type="SAM" id="Phobius"/>
    </source>
</evidence>
<reference evidence="29" key="2">
    <citation type="submission" date="2025-09" db="UniProtKB">
        <authorList>
            <consortium name="Ensembl"/>
        </authorList>
    </citation>
    <scope>IDENTIFICATION</scope>
</reference>
<dbReference type="FunFam" id="1.20.120.350:FF:000017">
    <property type="entry name" value="potassium voltage-gated channel subfamily KQT member 1"/>
    <property type="match status" value="1"/>
</dbReference>
<feature type="transmembrane region" description="Helical" evidence="26">
    <location>
        <begin position="232"/>
        <end position="254"/>
    </location>
</feature>
<dbReference type="GO" id="GO:0008076">
    <property type="term" value="C:voltage-gated potassium channel complex"/>
    <property type="evidence" value="ECO:0007669"/>
    <property type="project" value="TreeGrafter"/>
</dbReference>